<keyword evidence="2" id="KW-1185">Reference proteome</keyword>
<protein>
    <submittedName>
        <fullName evidence="1">Uncharacterized protein</fullName>
    </submittedName>
</protein>
<evidence type="ECO:0000313" key="2">
    <source>
        <dbReference type="Proteomes" id="UP001385951"/>
    </source>
</evidence>
<proteinExistence type="predicted"/>
<name>A0AAW0GIA4_9APHY</name>
<comment type="caution">
    <text evidence="1">The sequence shown here is derived from an EMBL/GenBank/DDBJ whole genome shotgun (WGS) entry which is preliminary data.</text>
</comment>
<organism evidence="1 2">
    <name type="scientific">Cerrena zonata</name>
    <dbReference type="NCBI Taxonomy" id="2478898"/>
    <lineage>
        <taxon>Eukaryota</taxon>
        <taxon>Fungi</taxon>
        <taxon>Dikarya</taxon>
        <taxon>Basidiomycota</taxon>
        <taxon>Agaricomycotina</taxon>
        <taxon>Agaricomycetes</taxon>
        <taxon>Polyporales</taxon>
        <taxon>Cerrenaceae</taxon>
        <taxon>Cerrena</taxon>
    </lineage>
</organism>
<dbReference type="AlphaFoldDB" id="A0AAW0GIA4"/>
<evidence type="ECO:0000313" key="1">
    <source>
        <dbReference type="EMBL" id="KAK7693015.1"/>
    </source>
</evidence>
<reference evidence="1 2" key="1">
    <citation type="submission" date="2022-09" db="EMBL/GenBank/DDBJ databases">
        <authorList>
            <person name="Palmer J.M."/>
        </authorList>
    </citation>
    <scope>NUCLEOTIDE SEQUENCE [LARGE SCALE GENOMIC DNA]</scope>
    <source>
        <strain evidence="1 2">DSM 7382</strain>
    </source>
</reference>
<gene>
    <name evidence="1" type="ORF">QCA50_002580</name>
</gene>
<dbReference type="EMBL" id="JASBNA010000003">
    <property type="protein sequence ID" value="KAK7693015.1"/>
    <property type="molecule type" value="Genomic_DNA"/>
</dbReference>
<accession>A0AAW0GIA4</accession>
<dbReference type="Proteomes" id="UP001385951">
    <property type="component" value="Unassembled WGS sequence"/>
</dbReference>
<sequence length="68" mass="7842">MTRKPAAAYRPLNALLRLLAGIPFNLSPSKSKRNKESEMFKVQHAKILRMEQEQMLEDAIVVKIIQHI</sequence>